<accession>A0A4V6AT38</accession>
<evidence type="ECO:0000313" key="1">
    <source>
        <dbReference type="EMBL" id="TKS79912.1"/>
    </source>
</evidence>
<protein>
    <submittedName>
        <fullName evidence="1">Uncharacterized protein</fullName>
    </submittedName>
</protein>
<organism evidence="1 2">
    <name type="scientific">Collichthys lucidus</name>
    <name type="common">Big head croaker</name>
    <name type="synonym">Sciaena lucida</name>
    <dbReference type="NCBI Taxonomy" id="240159"/>
    <lineage>
        <taxon>Eukaryota</taxon>
        <taxon>Metazoa</taxon>
        <taxon>Chordata</taxon>
        <taxon>Craniata</taxon>
        <taxon>Vertebrata</taxon>
        <taxon>Euteleostomi</taxon>
        <taxon>Actinopterygii</taxon>
        <taxon>Neopterygii</taxon>
        <taxon>Teleostei</taxon>
        <taxon>Neoteleostei</taxon>
        <taxon>Acanthomorphata</taxon>
        <taxon>Eupercaria</taxon>
        <taxon>Sciaenidae</taxon>
        <taxon>Collichthys</taxon>
    </lineage>
</organism>
<evidence type="ECO:0000313" key="2">
    <source>
        <dbReference type="Proteomes" id="UP000298787"/>
    </source>
</evidence>
<reference evidence="1 2" key="1">
    <citation type="submission" date="2019-01" db="EMBL/GenBank/DDBJ databases">
        <title>Genome Assembly of Collichthys lucidus.</title>
        <authorList>
            <person name="Cai M."/>
            <person name="Xiao S."/>
        </authorList>
    </citation>
    <scope>NUCLEOTIDE SEQUENCE [LARGE SCALE GENOMIC DNA]</scope>
    <source>
        <strain evidence="1">JT15FE1705JMU</strain>
        <tissue evidence="1">Muscle</tissue>
    </source>
</reference>
<name>A0A4V6AT38_COLLU</name>
<sequence>MYLKAACSEIPVPRQRGGPRLERCPSSIQQRLGTGIRVYPSSPTSCLPGGFEPSRPRGQQSLEELLHVHSHLFQASVQHSSSMVYRSNLQHGGGGDTVDCGVRQGVMLNDYLERRDGRGGFESKGPFIKQSILAAKPRTIKAVLPCLRTLETGQGCLPGLRTAAEDTADASVGMRIFAGPLLAV</sequence>
<keyword evidence="2" id="KW-1185">Reference proteome</keyword>
<dbReference type="AlphaFoldDB" id="A0A4V6AT38"/>
<gene>
    <name evidence="1" type="ORF">D9C73_013857</name>
</gene>
<dbReference type="Proteomes" id="UP000298787">
    <property type="component" value="Chromosome 12"/>
</dbReference>
<proteinExistence type="predicted"/>
<dbReference type="STRING" id="240159.A0A4V6AT38"/>
<dbReference type="EMBL" id="CM014089">
    <property type="protein sequence ID" value="TKS79912.1"/>
    <property type="molecule type" value="Genomic_DNA"/>
</dbReference>